<dbReference type="InterPro" id="IPR033131">
    <property type="entry name" value="Pectinesterase_Asp_AS"/>
</dbReference>
<gene>
    <name evidence="7" type="ORF">IAC07_00625</name>
</gene>
<evidence type="ECO:0000256" key="2">
    <source>
        <dbReference type="ARBA" id="ARBA00022801"/>
    </source>
</evidence>
<dbReference type="Pfam" id="PF00657">
    <property type="entry name" value="Lipase_GDSL"/>
    <property type="match status" value="1"/>
</dbReference>
<comment type="caution">
    <text evidence="7">The sequence shown here is derived from an EMBL/GenBank/DDBJ whole genome shotgun (WGS) entry which is preliminary data.</text>
</comment>
<dbReference type="GO" id="GO:0045490">
    <property type="term" value="P:pectin catabolic process"/>
    <property type="evidence" value="ECO:0007669"/>
    <property type="project" value="UniProtKB-UniRule"/>
</dbReference>
<evidence type="ECO:0000256" key="4">
    <source>
        <dbReference type="PROSITE-ProRule" id="PRU10040"/>
    </source>
</evidence>
<feature type="chain" id="PRO_5038153960" description="Pectinesterase" evidence="5">
    <location>
        <begin position="22"/>
        <end position="586"/>
    </location>
</feature>
<keyword evidence="2 5" id="KW-0378">Hydrolase</keyword>
<dbReference type="InterPro" id="IPR011050">
    <property type="entry name" value="Pectin_lyase_fold/virulence"/>
</dbReference>
<reference evidence="7" key="1">
    <citation type="submission" date="2020-10" db="EMBL/GenBank/DDBJ databases">
        <authorList>
            <person name="Gilroy R."/>
        </authorList>
    </citation>
    <scope>NUCLEOTIDE SEQUENCE</scope>
    <source>
        <strain evidence="7">F1-3629</strain>
    </source>
</reference>
<evidence type="ECO:0000313" key="8">
    <source>
        <dbReference type="Proteomes" id="UP000771749"/>
    </source>
</evidence>
<reference evidence="7" key="2">
    <citation type="journal article" date="2021" name="PeerJ">
        <title>Extensive microbial diversity within the chicken gut microbiome revealed by metagenomics and culture.</title>
        <authorList>
            <person name="Gilroy R."/>
            <person name="Ravi A."/>
            <person name="Getino M."/>
            <person name="Pursley I."/>
            <person name="Horton D.L."/>
            <person name="Alikhan N.F."/>
            <person name="Baker D."/>
            <person name="Gharbi K."/>
            <person name="Hall N."/>
            <person name="Watson M."/>
            <person name="Adriaenssens E.M."/>
            <person name="Foster-Nyarko E."/>
            <person name="Jarju S."/>
            <person name="Secka A."/>
            <person name="Antonio M."/>
            <person name="Oren A."/>
            <person name="Chaudhuri R.R."/>
            <person name="La Ragione R."/>
            <person name="Hildebrand F."/>
            <person name="Pallen M.J."/>
        </authorList>
    </citation>
    <scope>NUCLEOTIDE SEQUENCE</scope>
    <source>
        <strain evidence="7">F1-3629</strain>
    </source>
</reference>
<evidence type="ECO:0000313" key="7">
    <source>
        <dbReference type="EMBL" id="MBO8453210.1"/>
    </source>
</evidence>
<dbReference type="InterPro" id="IPR000070">
    <property type="entry name" value="Pectinesterase_cat"/>
</dbReference>
<keyword evidence="5" id="KW-0732">Signal</keyword>
<evidence type="ECO:0000259" key="6">
    <source>
        <dbReference type="Pfam" id="PF01095"/>
    </source>
</evidence>
<dbReference type="Gene3D" id="2.160.20.10">
    <property type="entry name" value="Single-stranded right-handed beta-helix, Pectin lyase-like"/>
    <property type="match status" value="1"/>
</dbReference>
<dbReference type="InterPro" id="IPR012334">
    <property type="entry name" value="Pectin_lyas_fold"/>
</dbReference>
<protein>
    <recommendedName>
        <fullName evidence="5">Pectinesterase</fullName>
        <ecNumber evidence="5">3.1.1.11</ecNumber>
    </recommendedName>
</protein>
<dbReference type="EMBL" id="JADIMJ010000012">
    <property type="protein sequence ID" value="MBO8453210.1"/>
    <property type="molecule type" value="Genomic_DNA"/>
</dbReference>
<dbReference type="SUPFAM" id="SSF52266">
    <property type="entry name" value="SGNH hydrolase"/>
    <property type="match status" value="1"/>
</dbReference>
<dbReference type="Pfam" id="PF01095">
    <property type="entry name" value="Pectinesterase"/>
    <property type="match status" value="1"/>
</dbReference>
<comment type="similarity">
    <text evidence="1">Belongs to the pectinesterase family.</text>
</comment>
<dbReference type="InterPro" id="IPR001087">
    <property type="entry name" value="GDSL"/>
</dbReference>
<dbReference type="PANTHER" id="PTHR31321:SF57">
    <property type="entry name" value="PECTINESTERASE 53-RELATED"/>
    <property type="match status" value="1"/>
</dbReference>
<dbReference type="PANTHER" id="PTHR31321">
    <property type="entry name" value="ACYL-COA THIOESTER HYDROLASE YBHC-RELATED"/>
    <property type="match status" value="1"/>
</dbReference>
<feature type="domain" description="Pectinesterase catalytic" evidence="6">
    <location>
        <begin position="273"/>
        <end position="563"/>
    </location>
</feature>
<accession>A0A940DMT2</accession>
<dbReference type="AlphaFoldDB" id="A0A940DMT2"/>
<dbReference type="Proteomes" id="UP000771749">
    <property type="component" value="Unassembled WGS sequence"/>
</dbReference>
<comment type="pathway">
    <text evidence="5">Glycan metabolism; pectin degradation; 2-dehydro-3-deoxy-D-gluconate from pectin: step 1/5.</text>
</comment>
<keyword evidence="3 5" id="KW-0063">Aspartyl esterase</keyword>
<proteinExistence type="inferred from homology"/>
<evidence type="ECO:0000256" key="1">
    <source>
        <dbReference type="ARBA" id="ARBA00008891"/>
    </source>
</evidence>
<feature type="signal peptide" evidence="5">
    <location>
        <begin position="1"/>
        <end position="21"/>
    </location>
</feature>
<dbReference type="PROSITE" id="PS00503">
    <property type="entry name" value="PECTINESTERASE_2"/>
    <property type="match status" value="1"/>
</dbReference>
<dbReference type="GO" id="GO:0009279">
    <property type="term" value="C:cell outer membrane"/>
    <property type="evidence" value="ECO:0007669"/>
    <property type="project" value="TreeGrafter"/>
</dbReference>
<dbReference type="GO" id="GO:0042545">
    <property type="term" value="P:cell wall modification"/>
    <property type="evidence" value="ECO:0007669"/>
    <property type="project" value="UniProtKB-UniRule"/>
</dbReference>
<evidence type="ECO:0000256" key="5">
    <source>
        <dbReference type="RuleBase" id="RU000589"/>
    </source>
</evidence>
<dbReference type="EC" id="3.1.1.11" evidence="5"/>
<dbReference type="CDD" id="cd01821">
    <property type="entry name" value="Rhamnogalacturan_acetylesterase_like"/>
    <property type="match status" value="1"/>
</dbReference>
<dbReference type="SUPFAM" id="SSF51126">
    <property type="entry name" value="Pectin lyase-like"/>
    <property type="match status" value="1"/>
</dbReference>
<sequence>MRNIISVFMATALFMSTAAMPEAVSAGNSMSPEDNAPAGNSGGERIVLRLMGDSTMADKDLSGENPERGWGQRLPSHLDSCVTVANYARNGRSTKSFITLGLWDKVKKDLKSGEYLFIQFGHNDSKVSDTTRYAPAFGLYQENLRLFVSHALSVGAKPILFTPVSRRWFDDRGKLKTDCHGDYPEAARQVAEEFGIPLIDANSITQEWLSSIGDEASRKYYMWIPAGVCPRHPDGLTDNTHTNVAGARKLVELLLPAVTDVIPELAPHVTCYDFVVAKDGSGDFLTVQEAVDAAPDYCKQSGTRILIREGVYREKLTVPSNKQKLRLTGENVWKTVISWDDYALKAGSTGYPMGTSATSTVFMHADDFLAENLTFENTAGEGKPVGQACAITVDGDRAAFLNCRFLGNQDTMYNFGPGQRQYFRDCYIEGTTDFIFGFATAYFDGCTIMSKKNSYVTAAATPEGEKYGFVFRNCTLVHADGVSEVYLGRPWRPYSRTVFIDCRLGDHILPEGWHNWNKPHAEKTSFYAEYGSYGPGAAGRDSRVPWAHFLKEKDLEDYTPEAVLGPADAPKATTSPETSAWYFKVF</sequence>
<evidence type="ECO:0000256" key="3">
    <source>
        <dbReference type="ARBA" id="ARBA00023085"/>
    </source>
</evidence>
<dbReference type="InterPro" id="IPR036514">
    <property type="entry name" value="SGNH_hydro_sf"/>
</dbReference>
<dbReference type="Gene3D" id="3.40.50.1110">
    <property type="entry name" value="SGNH hydrolase"/>
    <property type="match status" value="1"/>
</dbReference>
<comment type="catalytic activity">
    <reaction evidence="5">
        <text>[(1-&gt;4)-alpha-D-galacturonosyl methyl ester](n) + n H2O = [(1-&gt;4)-alpha-D-galacturonosyl](n) + n methanol + n H(+)</text>
        <dbReference type="Rhea" id="RHEA:22380"/>
        <dbReference type="Rhea" id="RHEA-COMP:14570"/>
        <dbReference type="Rhea" id="RHEA-COMP:14573"/>
        <dbReference type="ChEBI" id="CHEBI:15377"/>
        <dbReference type="ChEBI" id="CHEBI:15378"/>
        <dbReference type="ChEBI" id="CHEBI:17790"/>
        <dbReference type="ChEBI" id="CHEBI:140522"/>
        <dbReference type="ChEBI" id="CHEBI:140523"/>
        <dbReference type="EC" id="3.1.1.11"/>
    </reaction>
</comment>
<dbReference type="InterPro" id="IPR037459">
    <property type="entry name" value="RhgT-like"/>
</dbReference>
<dbReference type="GO" id="GO:0030599">
    <property type="term" value="F:pectinesterase activity"/>
    <property type="evidence" value="ECO:0007669"/>
    <property type="project" value="UniProtKB-UniRule"/>
</dbReference>
<organism evidence="7 8">
    <name type="scientific">Candidatus Cryptobacteroides gallistercoris</name>
    <dbReference type="NCBI Taxonomy" id="2840765"/>
    <lineage>
        <taxon>Bacteria</taxon>
        <taxon>Pseudomonadati</taxon>
        <taxon>Bacteroidota</taxon>
        <taxon>Bacteroidia</taxon>
        <taxon>Bacteroidales</taxon>
        <taxon>Candidatus Cryptobacteroides</taxon>
    </lineage>
</organism>
<feature type="active site" evidence="4">
    <location>
        <position position="433"/>
    </location>
</feature>
<name>A0A940DMT2_9BACT</name>